<proteinExistence type="predicted"/>
<evidence type="ECO:0000313" key="1">
    <source>
        <dbReference type="EMBL" id="MPD05682.1"/>
    </source>
</evidence>
<name>A0A5B7K5Q1_PORTR</name>
<evidence type="ECO:0008006" key="3">
    <source>
        <dbReference type="Google" id="ProtNLM"/>
    </source>
</evidence>
<dbReference type="Proteomes" id="UP000324222">
    <property type="component" value="Unassembled WGS sequence"/>
</dbReference>
<dbReference type="SUPFAM" id="SSF48726">
    <property type="entry name" value="Immunoglobulin"/>
    <property type="match status" value="1"/>
</dbReference>
<dbReference type="Gene3D" id="2.60.40.10">
    <property type="entry name" value="Immunoglobulins"/>
    <property type="match status" value="1"/>
</dbReference>
<organism evidence="1 2">
    <name type="scientific">Portunus trituberculatus</name>
    <name type="common">Swimming crab</name>
    <name type="synonym">Neptunus trituberculatus</name>
    <dbReference type="NCBI Taxonomy" id="210409"/>
    <lineage>
        <taxon>Eukaryota</taxon>
        <taxon>Metazoa</taxon>
        <taxon>Ecdysozoa</taxon>
        <taxon>Arthropoda</taxon>
        <taxon>Crustacea</taxon>
        <taxon>Multicrustacea</taxon>
        <taxon>Malacostraca</taxon>
        <taxon>Eumalacostraca</taxon>
        <taxon>Eucarida</taxon>
        <taxon>Decapoda</taxon>
        <taxon>Pleocyemata</taxon>
        <taxon>Brachyura</taxon>
        <taxon>Eubrachyura</taxon>
        <taxon>Portunoidea</taxon>
        <taxon>Portunidae</taxon>
        <taxon>Portuninae</taxon>
        <taxon>Portunus</taxon>
    </lineage>
</organism>
<evidence type="ECO:0000313" key="2">
    <source>
        <dbReference type="Proteomes" id="UP000324222"/>
    </source>
</evidence>
<sequence>MRRFEVPLHVPRGESTTLRCEFDLQGERLYSVKWYKGGREFFRHVPNEQPKKQVYEVTGVNVDVSTCQNLSFFVIYLRTRRRA</sequence>
<comment type="caution">
    <text evidence="1">The sequence shown here is derived from an EMBL/GenBank/DDBJ whole genome shotgun (WGS) entry which is preliminary data.</text>
</comment>
<keyword evidence="2" id="KW-1185">Reference proteome</keyword>
<gene>
    <name evidence="1" type="ORF">E2C01_101440</name>
</gene>
<protein>
    <recommendedName>
        <fullName evidence="3">Ig-like domain-containing protein</fullName>
    </recommendedName>
</protein>
<dbReference type="InterPro" id="IPR013783">
    <property type="entry name" value="Ig-like_fold"/>
</dbReference>
<dbReference type="EMBL" id="VSRR010147176">
    <property type="protein sequence ID" value="MPD05682.1"/>
    <property type="molecule type" value="Genomic_DNA"/>
</dbReference>
<reference evidence="1 2" key="1">
    <citation type="submission" date="2019-05" db="EMBL/GenBank/DDBJ databases">
        <title>Another draft genome of Portunus trituberculatus and its Hox gene families provides insights of decapod evolution.</title>
        <authorList>
            <person name="Jeong J.-H."/>
            <person name="Song I."/>
            <person name="Kim S."/>
            <person name="Choi T."/>
            <person name="Kim D."/>
            <person name="Ryu S."/>
            <person name="Kim W."/>
        </authorList>
    </citation>
    <scope>NUCLEOTIDE SEQUENCE [LARGE SCALE GENOMIC DNA]</scope>
    <source>
        <tissue evidence="1">Muscle</tissue>
    </source>
</reference>
<accession>A0A5B7K5Q1</accession>
<dbReference type="PANTHER" id="PTHR21261:SF15">
    <property type="entry name" value="BEATEN PATH IIIA, ISOFORM D-RELATED"/>
    <property type="match status" value="1"/>
</dbReference>
<dbReference type="AlphaFoldDB" id="A0A5B7K5Q1"/>
<dbReference type="PANTHER" id="PTHR21261">
    <property type="entry name" value="BEAT PROTEIN"/>
    <property type="match status" value="1"/>
</dbReference>
<dbReference type="OrthoDB" id="10015491at2759"/>
<dbReference type="InterPro" id="IPR036179">
    <property type="entry name" value="Ig-like_dom_sf"/>
</dbReference>